<sequence>MAIRVNDHPQQLHMLLFVRHAWSIATEADIPELWPVPDPGNSRMPEPPGAAVWEARWKTAWKRAWDWFDIEDHSQQELVTPAFIREATKPGQELNPLIPPFWASEYGMDGLDYAAFSKWDSSLIPAFPSPAERRSLQDLIPAWESGMDTVIVLP</sequence>
<proteinExistence type="predicted"/>
<dbReference type="EMBL" id="JAFNLL010000040">
    <property type="protein sequence ID" value="MBO1269276.1"/>
    <property type="molecule type" value="Genomic_DNA"/>
</dbReference>
<comment type="caution">
    <text evidence="1">The sequence shown here is derived from an EMBL/GenBank/DDBJ whole genome shotgun (WGS) entry which is preliminary data.</text>
</comment>
<dbReference type="AlphaFoldDB" id="A0A939HK27"/>
<evidence type="ECO:0000313" key="2">
    <source>
        <dbReference type="Proteomes" id="UP000664164"/>
    </source>
</evidence>
<evidence type="ECO:0000313" key="1">
    <source>
        <dbReference type="EMBL" id="MBO1269276.1"/>
    </source>
</evidence>
<dbReference type="RefSeq" id="WP_207617135.1">
    <property type="nucleotide sequence ID" value="NZ_JAFNLL010000040.1"/>
</dbReference>
<gene>
    <name evidence="1" type="ORF">J1902_15110</name>
</gene>
<keyword evidence="2" id="KW-1185">Reference proteome</keyword>
<accession>A0A939HK27</accession>
<reference evidence="1" key="1">
    <citation type="submission" date="2021-03" db="EMBL/GenBank/DDBJ databases">
        <title>A new species, PO-11, isolated from a karst cave deposit.</title>
        <authorList>
            <person name="Zhaoxiaoyong W."/>
        </authorList>
    </citation>
    <scope>NUCLEOTIDE SEQUENCE</scope>
    <source>
        <strain evidence="1">PO-11</strain>
    </source>
</reference>
<name>A0A939HK27_9MICC</name>
<dbReference type="Proteomes" id="UP000664164">
    <property type="component" value="Unassembled WGS sequence"/>
</dbReference>
<protein>
    <submittedName>
        <fullName evidence="1">Uncharacterized protein</fullName>
    </submittedName>
</protein>
<organism evidence="1 2">
    <name type="scientific">Arthrobacter cavernae</name>
    <dbReference type="NCBI Taxonomy" id="2817681"/>
    <lineage>
        <taxon>Bacteria</taxon>
        <taxon>Bacillati</taxon>
        <taxon>Actinomycetota</taxon>
        <taxon>Actinomycetes</taxon>
        <taxon>Micrococcales</taxon>
        <taxon>Micrococcaceae</taxon>
        <taxon>Arthrobacter</taxon>
    </lineage>
</organism>